<dbReference type="SUPFAM" id="SSF81301">
    <property type="entry name" value="Nucleotidyltransferase"/>
    <property type="match status" value="1"/>
</dbReference>
<reference evidence="2 3" key="1">
    <citation type="submission" date="2019-12" db="EMBL/GenBank/DDBJ databases">
        <title>Microbes associate with the intestines of laboratory mice.</title>
        <authorList>
            <person name="Navarre W."/>
            <person name="Wong E."/>
        </authorList>
    </citation>
    <scope>NUCLEOTIDE SEQUENCE [LARGE SCALE GENOMIC DNA]</scope>
    <source>
        <strain evidence="2 3">NM51_B2-22</strain>
    </source>
</reference>
<evidence type="ECO:0000313" key="3">
    <source>
        <dbReference type="Proteomes" id="UP000461595"/>
    </source>
</evidence>
<dbReference type="AlphaFoldDB" id="A0A7X3G9D0"/>
<proteinExistence type="predicted"/>
<dbReference type="InterPro" id="IPR043519">
    <property type="entry name" value="NT_sf"/>
</dbReference>
<name>A0A7X3G9D0_9STRE</name>
<dbReference type="Gene3D" id="3.30.460.10">
    <property type="entry name" value="Beta Polymerase, domain 2"/>
    <property type="match status" value="1"/>
</dbReference>
<dbReference type="Proteomes" id="UP000461595">
    <property type="component" value="Unassembled WGS sequence"/>
</dbReference>
<sequence length="115" mass="13299">MENKTGLKLEFLKELHAQILSFPGIEQVFIFGSRARGDYRKYSDVDLAIFGEQASFETLGAMRQFLEELPTIYRFDLIHFDKQTNEQLKASILREGISLTALLEIEEERPQKDEG</sequence>
<feature type="domain" description="Polymerase beta nucleotidyltransferase" evidence="1">
    <location>
        <begin position="22"/>
        <end position="99"/>
    </location>
</feature>
<keyword evidence="2" id="KW-0808">Transferase</keyword>
<dbReference type="InterPro" id="IPR052548">
    <property type="entry name" value="Type_VII_TA_antitoxin"/>
</dbReference>
<dbReference type="OrthoDB" id="9803106at2"/>
<accession>A0A7X3G9D0</accession>
<protein>
    <submittedName>
        <fullName evidence="2">Nucleotidyltransferase domain-containing protein</fullName>
    </submittedName>
</protein>
<gene>
    <name evidence="2" type="ORF">E5983_07050</name>
</gene>
<comment type="caution">
    <text evidence="2">The sequence shown here is derived from an EMBL/GenBank/DDBJ whole genome shotgun (WGS) entry which is preliminary data.</text>
</comment>
<dbReference type="GO" id="GO:0016740">
    <property type="term" value="F:transferase activity"/>
    <property type="evidence" value="ECO:0007669"/>
    <property type="project" value="UniProtKB-KW"/>
</dbReference>
<dbReference type="InterPro" id="IPR041633">
    <property type="entry name" value="Polbeta"/>
</dbReference>
<dbReference type="CDD" id="cd05403">
    <property type="entry name" value="NT_KNTase_like"/>
    <property type="match status" value="1"/>
</dbReference>
<evidence type="ECO:0000259" key="1">
    <source>
        <dbReference type="Pfam" id="PF18765"/>
    </source>
</evidence>
<organism evidence="2 3">
    <name type="scientific">Streptococcus danieliae</name>
    <dbReference type="NCBI Taxonomy" id="747656"/>
    <lineage>
        <taxon>Bacteria</taxon>
        <taxon>Bacillati</taxon>
        <taxon>Bacillota</taxon>
        <taxon>Bacilli</taxon>
        <taxon>Lactobacillales</taxon>
        <taxon>Streptococcaceae</taxon>
        <taxon>Streptococcus</taxon>
    </lineage>
</organism>
<dbReference type="PANTHER" id="PTHR33933">
    <property type="entry name" value="NUCLEOTIDYLTRANSFERASE"/>
    <property type="match status" value="1"/>
</dbReference>
<evidence type="ECO:0000313" key="2">
    <source>
        <dbReference type="EMBL" id="MVX59390.1"/>
    </source>
</evidence>
<dbReference type="EMBL" id="WSRS01000066">
    <property type="protein sequence ID" value="MVX59390.1"/>
    <property type="molecule type" value="Genomic_DNA"/>
</dbReference>
<dbReference type="PANTHER" id="PTHR33933:SF1">
    <property type="entry name" value="PROTEIN ADENYLYLTRANSFERASE MNTA-RELATED"/>
    <property type="match status" value="1"/>
</dbReference>
<dbReference type="RefSeq" id="WP_160333168.1">
    <property type="nucleotide sequence ID" value="NZ_WSRS01000066.1"/>
</dbReference>
<dbReference type="Pfam" id="PF18765">
    <property type="entry name" value="Polbeta"/>
    <property type="match status" value="1"/>
</dbReference>